<name>A0ACC3TEA7_9ASCO</name>
<proteinExistence type="predicted"/>
<dbReference type="Proteomes" id="UP001489719">
    <property type="component" value="Unassembled WGS sequence"/>
</dbReference>
<evidence type="ECO:0000313" key="1">
    <source>
        <dbReference type="EMBL" id="KAK9319514.1"/>
    </source>
</evidence>
<gene>
    <name evidence="1" type="ORF">V1517DRAFT_281736</name>
</gene>
<evidence type="ECO:0000313" key="2">
    <source>
        <dbReference type="Proteomes" id="UP001489719"/>
    </source>
</evidence>
<protein>
    <submittedName>
        <fullName evidence="1">Uncharacterized protein</fullName>
    </submittedName>
</protein>
<reference evidence="2" key="1">
    <citation type="journal article" date="2024" name="Front. Bioeng. Biotechnol.">
        <title>Genome-scale model development and genomic sequencing of the oleaginous clade Lipomyces.</title>
        <authorList>
            <person name="Czajka J.J."/>
            <person name="Han Y."/>
            <person name="Kim J."/>
            <person name="Mondo S.J."/>
            <person name="Hofstad B.A."/>
            <person name="Robles A."/>
            <person name="Haridas S."/>
            <person name="Riley R."/>
            <person name="LaButti K."/>
            <person name="Pangilinan J."/>
            <person name="Andreopoulos W."/>
            <person name="Lipzen A."/>
            <person name="Yan J."/>
            <person name="Wang M."/>
            <person name="Ng V."/>
            <person name="Grigoriev I.V."/>
            <person name="Spatafora J.W."/>
            <person name="Magnuson J.K."/>
            <person name="Baker S.E."/>
            <person name="Pomraning K.R."/>
        </authorList>
    </citation>
    <scope>NUCLEOTIDE SEQUENCE [LARGE SCALE GENOMIC DNA]</scope>
    <source>
        <strain evidence="2">CBS 10300</strain>
    </source>
</reference>
<organism evidence="1 2">
    <name type="scientific">Lipomyces orientalis</name>
    <dbReference type="NCBI Taxonomy" id="1233043"/>
    <lineage>
        <taxon>Eukaryota</taxon>
        <taxon>Fungi</taxon>
        <taxon>Dikarya</taxon>
        <taxon>Ascomycota</taxon>
        <taxon>Saccharomycotina</taxon>
        <taxon>Lipomycetes</taxon>
        <taxon>Lipomycetales</taxon>
        <taxon>Lipomycetaceae</taxon>
        <taxon>Lipomyces</taxon>
    </lineage>
</organism>
<keyword evidence="2" id="KW-1185">Reference proteome</keyword>
<dbReference type="EMBL" id="MU970181">
    <property type="protein sequence ID" value="KAK9319514.1"/>
    <property type="molecule type" value="Genomic_DNA"/>
</dbReference>
<accession>A0ACC3TEA7</accession>
<comment type="caution">
    <text evidence="1">The sequence shown here is derived from an EMBL/GenBank/DDBJ whole genome shotgun (WGS) entry which is preliminary data.</text>
</comment>
<sequence>MRRLGLIDLRGWSRLVGRPPIRFLGRTIVTDSIVPQNDDHDGSGGGGGEAKSRSSKYYQAGFKVFESAAITFASIAILGISGYMYHEYYQHRVVAKIRRAFEKGDPSLDLAMRSRTGEGEVEWVVRDEQDVINRAVSGQGLGRYYLLIGEKGTGKTSMLLEAMRRVSALHCAMFEAHADPEIVRIRLGKAINYDYHEDYIGSLFSIRGPRDTTALLDIERAFDKLEEVALLEVKKTGQPLVLIVNSTHLLRDDADGENLVELLQQRAESFAASGLVTMIFNSDDYWVYERFKRLSTRLDVVTIHDLSREKAVESLQMWRRKYFVDKDEPAAAAATTEVCNQVYNIVGGRPQFLNRIAQHRDMVGHARAIVDSERTWFLNQCGLLGMDMDDDVMESGKFSGSAMLLMKELVDMDTAYRTEHGEPAADADNNLPSLPLWRARQIMTRADYIQRYDNLNIFTIDSNSMVRADSTAMMEAFRQIAAMPGFDKLLEDTLERVSQIESLGRTRELVAKDLVGGIGKYRITFDKGSREVLVQAVPAPDGDGDD</sequence>